<evidence type="ECO:0000313" key="5">
    <source>
        <dbReference type="Proteomes" id="UP000674143"/>
    </source>
</evidence>
<name>A0A836HLV1_9TRYP</name>
<dbReference type="InterPro" id="IPR057205">
    <property type="entry name" value="DUF7883"/>
</dbReference>
<dbReference type="Proteomes" id="UP000674143">
    <property type="component" value="Chromosome 22"/>
</dbReference>
<gene>
    <name evidence="4" type="ORF">LSCM4_01774</name>
</gene>
<reference evidence="4 5" key="1">
    <citation type="submission" date="2021-02" db="EMBL/GenBank/DDBJ databases">
        <title>Leishmania (Mundinia) orientalis Genome sequencing and assembly.</title>
        <authorList>
            <person name="Almutairi H."/>
            <person name="Gatherer D."/>
        </authorList>
    </citation>
    <scope>NUCLEOTIDE SEQUENCE [LARGE SCALE GENOMIC DNA]</scope>
    <source>
        <strain evidence="4">LSCM4</strain>
    </source>
</reference>
<evidence type="ECO:0000259" key="3">
    <source>
        <dbReference type="Pfam" id="PF25367"/>
    </source>
</evidence>
<organism evidence="4 5">
    <name type="scientific">Leishmania orientalis</name>
    <dbReference type="NCBI Taxonomy" id="2249476"/>
    <lineage>
        <taxon>Eukaryota</taxon>
        <taxon>Discoba</taxon>
        <taxon>Euglenozoa</taxon>
        <taxon>Kinetoplastea</taxon>
        <taxon>Metakinetoplastina</taxon>
        <taxon>Trypanosomatida</taxon>
        <taxon>Trypanosomatidae</taxon>
        <taxon>Leishmaniinae</taxon>
        <taxon>Leishmania</taxon>
    </lineage>
</organism>
<dbReference type="Pfam" id="PF25367">
    <property type="entry name" value="DUF7883"/>
    <property type="match status" value="1"/>
</dbReference>
<dbReference type="KEGG" id="loi:92357753"/>
<dbReference type="PROSITE" id="PS51257">
    <property type="entry name" value="PROKAR_LIPOPROTEIN"/>
    <property type="match status" value="1"/>
</dbReference>
<accession>A0A836HLV1</accession>
<dbReference type="GeneID" id="92357753"/>
<feature type="domain" description="DUF7883" evidence="3">
    <location>
        <begin position="383"/>
        <end position="480"/>
    </location>
</feature>
<protein>
    <recommendedName>
        <fullName evidence="3">DUF7883 domain-containing protein</fullName>
    </recommendedName>
</protein>
<feature type="chain" id="PRO_5032795442" description="DUF7883 domain-containing protein" evidence="2">
    <location>
        <begin position="23"/>
        <end position="859"/>
    </location>
</feature>
<feature type="region of interest" description="Disordered" evidence="1">
    <location>
        <begin position="807"/>
        <end position="840"/>
    </location>
</feature>
<keyword evidence="5" id="KW-1185">Reference proteome</keyword>
<proteinExistence type="predicted"/>
<feature type="region of interest" description="Disordered" evidence="1">
    <location>
        <begin position="532"/>
        <end position="551"/>
    </location>
</feature>
<keyword evidence="2" id="KW-0732">Signal</keyword>
<evidence type="ECO:0000313" key="4">
    <source>
        <dbReference type="EMBL" id="KAG5479185.1"/>
    </source>
</evidence>
<dbReference type="RefSeq" id="XP_067063278.1">
    <property type="nucleotide sequence ID" value="XM_067203819.1"/>
</dbReference>
<feature type="signal peptide" evidence="2">
    <location>
        <begin position="1"/>
        <end position="22"/>
    </location>
</feature>
<evidence type="ECO:0000256" key="1">
    <source>
        <dbReference type="SAM" id="MobiDB-lite"/>
    </source>
</evidence>
<comment type="caution">
    <text evidence="4">The sequence shown here is derived from an EMBL/GenBank/DDBJ whole genome shotgun (WGS) entry which is preliminary data.</text>
</comment>
<dbReference type="EMBL" id="JAFHLR010000022">
    <property type="protein sequence ID" value="KAG5479185.1"/>
    <property type="molecule type" value="Genomic_DNA"/>
</dbReference>
<dbReference type="AlphaFoldDB" id="A0A836HLV1"/>
<evidence type="ECO:0000256" key="2">
    <source>
        <dbReference type="SAM" id="SignalP"/>
    </source>
</evidence>
<sequence>MLSVRTSAPLTLAYSCVPVLLCGAPSATTNDASVERRGQSLHSLCSSITRVPAVAQWRHRRAFLLGCSATHIQFSWRGEPLTTSCRLHSVTRNLDTMAAGSGFALHLHSLLRSTGPLPISRLTGMISDEQLERLGKEGFGLAQFVRQHPTMFCEVELPGRVHVAMAQELCSPFRTSHEKTLGLRIIGLLAIAQHMVGTHVAVSLGLSSATPTVSSLCKALRHWSLVTPFQLTRFLNQFDQVFWCHPLSQHVRLRFAQASTATLTPKQLLPYERTPQGPRNSRLQLWLGAVVPSQHHVPLSYLMDSASATNMTTTLFGCETPSLADVRLAFQQLPPQFVDVRVFGSSPMAIFVRLLRPEPLLLQAGVPSYTSDAPAPEMTVSRYDPTALGLKLTEALQKGAAEDRLKRLQLVKGLHLERLRDYVAADLVREIEVFYGLAEGDDLRVSVLLFDRLRHLWEVQLDSSRVRPWAFLSSSEQPSSLTLETSPVPRALVRLQRILADRGPQPPGELYAELPEDVQAALLRIYRPLKEAGEPRKATAPPTPSPSSDTMVGSDVIDSFVGTHSLFLVKKGDLIYTPLLAAEEQRRPAKAGAGPLVGKADEERTSAAEALGSASAAAHRARSEGEMTEVELAQFLHDVIPVGQPIIVDTLRTALQAELFRRGLRSEKARRFVRRDFFERHKRFFTLYEYFAYDKLVVGRAEDPPPPPHVLQPPMRSIEEVIKFIALLSSNSASDGCITRSLPRQARLLLKSVGSVTDLAEQLPMWFLAQRDKNNFSSSLIRYIGPLAELETRSEWALKPPPTGVLTRKVPNNPFADIGSEDVDGKPAGWNEEWNEDEHDGDAMLVASASPSPCTSTQS</sequence>